<evidence type="ECO:0000256" key="7">
    <source>
        <dbReference type="ARBA" id="ARBA00023014"/>
    </source>
</evidence>
<keyword evidence="5 10" id="KW-0479">Metal-binding</keyword>
<dbReference type="Pfam" id="PF03315">
    <property type="entry name" value="SDH_beta"/>
    <property type="match status" value="1"/>
</dbReference>
<evidence type="ECO:0000256" key="6">
    <source>
        <dbReference type="ARBA" id="ARBA00023004"/>
    </source>
</evidence>
<dbReference type="PANTHER" id="PTHR30182:SF12">
    <property type="entry name" value="L-SERINE DEHYDRATASE, BETA CHAIN-RELATED"/>
    <property type="match status" value="1"/>
</dbReference>
<dbReference type="GO" id="GO:0051539">
    <property type="term" value="F:4 iron, 4 sulfur cluster binding"/>
    <property type="evidence" value="ECO:0007669"/>
    <property type="project" value="UniProtKB-UniRule"/>
</dbReference>
<accession>A0A9Q7ANL6</accession>
<evidence type="ECO:0000256" key="1">
    <source>
        <dbReference type="ARBA" id="ARBA00001966"/>
    </source>
</evidence>
<dbReference type="GO" id="GO:0006094">
    <property type="term" value="P:gluconeogenesis"/>
    <property type="evidence" value="ECO:0007669"/>
    <property type="project" value="UniProtKB-KW"/>
</dbReference>
<name>A0A9Q7ANL6_9BACT</name>
<evidence type="ECO:0000313" key="13">
    <source>
        <dbReference type="Proteomes" id="UP000671879"/>
    </source>
</evidence>
<gene>
    <name evidence="12" type="primary">sdaAB</name>
    <name evidence="12" type="ORF">KAR29_02105</name>
</gene>
<dbReference type="PIRSF" id="PIRSF036692">
    <property type="entry name" value="SDH_B"/>
    <property type="match status" value="1"/>
</dbReference>
<dbReference type="InterPro" id="IPR051318">
    <property type="entry name" value="Fe-S_L-Ser"/>
</dbReference>
<dbReference type="Proteomes" id="UP000671879">
    <property type="component" value="Chromosome"/>
</dbReference>
<dbReference type="InterPro" id="IPR045865">
    <property type="entry name" value="ACT-like_dom_sf"/>
</dbReference>
<keyword evidence="8 10" id="KW-0456">Lyase</keyword>
<protein>
    <recommendedName>
        <fullName evidence="10">L-serine dehydratase</fullName>
        <ecNumber evidence="10">4.3.1.17</ecNumber>
    </recommendedName>
</protein>
<keyword evidence="13" id="KW-1185">Reference proteome</keyword>
<keyword evidence="6 10" id="KW-0408">Iron</keyword>
<dbReference type="InterPro" id="IPR005131">
    <property type="entry name" value="Ser_deHydtase_bsu"/>
</dbReference>
<sequence length="223" mass="23444">MSLLEVIGPVMVGPSSSHTAGAVRLAWLARQCWGETPRAVDLFLRGSFAATYWGHGTDRALAAGLLGLSPDDPSIPRALDRARDEGVSLRFRAEEVDGAHPNSVRFLFSGSGRSMEVVGASLGGGAVQIQAIDGFHLELSGELDCLVTFHRDLPGVVASVAGELARLGVNIAAMSLHRGGRGGRAAMVIELDETIDEPIVDDIRSVHAGLERVFLIPASGGRS</sequence>
<evidence type="ECO:0000256" key="10">
    <source>
        <dbReference type="RuleBase" id="RU366059"/>
    </source>
</evidence>
<dbReference type="SUPFAM" id="SSF143548">
    <property type="entry name" value="Serine metabolism enzymes domain"/>
    <property type="match status" value="1"/>
</dbReference>
<evidence type="ECO:0000256" key="2">
    <source>
        <dbReference type="ARBA" id="ARBA00008636"/>
    </source>
</evidence>
<reference evidence="13" key="1">
    <citation type="submission" date="2021-04" db="EMBL/GenBank/DDBJ databases">
        <title>A novel Synergistetes isolate from a pyrite-forming mixed culture.</title>
        <authorList>
            <person name="Bunk B."/>
            <person name="Sproer C."/>
            <person name="Spring S."/>
            <person name="Pester M."/>
        </authorList>
    </citation>
    <scope>NUCLEOTIDE SEQUENCE [LARGE SCALE GENOMIC DNA]</scope>
    <source>
        <strain evidence="13">J.5.4.2-T.3.5.2</strain>
    </source>
</reference>
<keyword evidence="7 10" id="KW-0411">Iron-sulfur</keyword>
<dbReference type="EMBL" id="CP072943">
    <property type="protein sequence ID" value="QTX32752.1"/>
    <property type="molecule type" value="Genomic_DNA"/>
</dbReference>
<dbReference type="InterPro" id="IPR029009">
    <property type="entry name" value="ASB_dom_sf"/>
</dbReference>
<dbReference type="PROSITE" id="PS51671">
    <property type="entry name" value="ACT"/>
    <property type="match status" value="1"/>
</dbReference>
<evidence type="ECO:0000256" key="8">
    <source>
        <dbReference type="ARBA" id="ARBA00023239"/>
    </source>
</evidence>
<dbReference type="KEGG" id="aram:KAR29_02105"/>
<dbReference type="NCBIfam" id="TIGR00719">
    <property type="entry name" value="sda_beta"/>
    <property type="match status" value="1"/>
</dbReference>
<dbReference type="EC" id="4.3.1.17" evidence="10"/>
<keyword evidence="4 10" id="KW-0004">4Fe-4S</keyword>
<dbReference type="RefSeq" id="WP_274374005.1">
    <property type="nucleotide sequence ID" value="NZ_CP072943.1"/>
</dbReference>
<evidence type="ECO:0000256" key="4">
    <source>
        <dbReference type="ARBA" id="ARBA00022485"/>
    </source>
</evidence>
<dbReference type="InterPro" id="IPR004643">
    <property type="entry name" value="Fe-S_L-Ser_bsu"/>
</dbReference>
<dbReference type="InterPro" id="IPR002912">
    <property type="entry name" value="ACT_dom"/>
</dbReference>
<comment type="catalytic activity">
    <reaction evidence="9 10">
        <text>L-serine = pyruvate + NH4(+)</text>
        <dbReference type="Rhea" id="RHEA:19169"/>
        <dbReference type="ChEBI" id="CHEBI:15361"/>
        <dbReference type="ChEBI" id="CHEBI:28938"/>
        <dbReference type="ChEBI" id="CHEBI:33384"/>
        <dbReference type="EC" id="4.3.1.17"/>
    </reaction>
</comment>
<dbReference type="SUPFAM" id="SSF55021">
    <property type="entry name" value="ACT-like"/>
    <property type="match status" value="1"/>
</dbReference>
<comment type="similarity">
    <text evidence="2 10">Belongs to the iron-sulfur dependent L-serine dehydratase family.</text>
</comment>
<dbReference type="Gene3D" id="3.30.70.260">
    <property type="match status" value="1"/>
</dbReference>
<evidence type="ECO:0000259" key="11">
    <source>
        <dbReference type="PROSITE" id="PS51671"/>
    </source>
</evidence>
<evidence type="ECO:0000256" key="9">
    <source>
        <dbReference type="ARBA" id="ARBA00049406"/>
    </source>
</evidence>
<keyword evidence="3 10" id="KW-0312">Gluconeogenesis</keyword>
<evidence type="ECO:0000313" key="12">
    <source>
        <dbReference type="EMBL" id="QTX32752.1"/>
    </source>
</evidence>
<dbReference type="GO" id="GO:0003941">
    <property type="term" value="F:L-serine ammonia-lyase activity"/>
    <property type="evidence" value="ECO:0007669"/>
    <property type="project" value="UniProtKB-UniRule"/>
</dbReference>
<dbReference type="CDD" id="cd04903">
    <property type="entry name" value="ACT_LSD"/>
    <property type="match status" value="1"/>
</dbReference>
<evidence type="ECO:0000256" key="3">
    <source>
        <dbReference type="ARBA" id="ARBA00022432"/>
    </source>
</evidence>
<proteinExistence type="inferred from homology"/>
<dbReference type="GO" id="GO:0046872">
    <property type="term" value="F:metal ion binding"/>
    <property type="evidence" value="ECO:0007669"/>
    <property type="project" value="UniProtKB-KW"/>
</dbReference>
<organism evidence="12 13">
    <name type="scientific">Aminithiophilus ramosus</name>
    <dbReference type="NCBI Taxonomy" id="3029084"/>
    <lineage>
        <taxon>Bacteria</taxon>
        <taxon>Thermotogati</taxon>
        <taxon>Synergistota</taxon>
        <taxon>Synergistia</taxon>
        <taxon>Synergistales</taxon>
        <taxon>Aminithiophilaceae</taxon>
        <taxon>Aminithiophilus</taxon>
    </lineage>
</organism>
<evidence type="ECO:0000256" key="5">
    <source>
        <dbReference type="ARBA" id="ARBA00022723"/>
    </source>
</evidence>
<dbReference type="AlphaFoldDB" id="A0A9Q7ANL6"/>
<dbReference type="Gene3D" id="3.30.1330.90">
    <property type="entry name" value="D-3-phosphoglycerate dehydrogenase, domain 3"/>
    <property type="match status" value="1"/>
</dbReference>
<dbReference type="PANTHER" id="PTHR30182">
    <property type="entry name" value="L-SERINE DEHYDRATASE"/>
    <property type="match status" value="1"/>
</dbReference>
<comment type="cofactor">
    <cofactor evidence="1 10">
        <name>[4Fe-4S] cluster</name>
        <dbReference type="ChEBI" id="CHEBI:49883"/>
    </cofactor>
</comment>
<dbReference type="Pfam" id="PF01842">
    <property type="entry name" value="ACT"/>
    <property type="match status" value="1"/>
</dbReference>
<feature type="domain" description="ACT" evidence="11">
    <location>
        <begin position="145"/>
        <end position="223"/>
    </location>
</feature>